<comment type="caution">
    <text evidence="1">The sequence shown here is derived from an EMBL/GenBank/DDBJ whole genome shotgun (WGS) entry which is preliminary data.</text>
</comment>
<evidence type="ECO:0000313" key="1">
    <source>
        <dbReference type="EMBL" id="CAH2001309.1"/>
    </source>
</evidence>
<dbReference type="AlphaFoldDB" id="A0A9P0LY69"/>
<protein>
    <submittedName>
        <fullName evidence="1">Uncharacterized protein</fullName>
    </submittedName>
</protein>
<gene>
    <name evidence="1" type="ORF">ACAOBT_LOCUS26103</name>
</gene>
<dbReference type="Proteomes" id="UP001152888">
    <property type="component" value="Unassembled WGS sequence"/>
</dbReference>
<reference evidence="1" key="1">
    <citation type="submission" date="2022-03" db="EMBL/GenBank/DDBJ databases">
        <authorList>
            <person name="Sayadi A."/>
        </authorList>
    </citation>
    <scope>NUCLEOTIDE SEQUENCE</scope>
</reference>
<organism evidence="1 2">
    <name type="scientific">Acanthoscelides obtectus</name>
    <name type="common">Bean weevil</name>
    <name type="synonym">Bruchus obtectus</name>
    <dbReference type="NCBI Taxonomy" id="200917"/>
    <lineage>
        <taxon>Eukaryota</taxon>
        <taxon>Metazoa</taxon>
        <taxon>Ecdysozoa</taxon>
        <taxon>Arthropoda</taxon>
        <taxon>Hexapoda</taxon>
        <taxon>Insecta</taxon>
        <taxon>Pterygota</taxon>
        <taxon>Neoptera</taxon>
        <taxon>Endopterygota</taxon>
        <taxon>Coleoptera</taxon>
        <taxon>Polyphaga</taxon>
        <taxon>Cucujiformia</taxon>
        <taxon>Chrysomeloidea</taxon>
        <taxon>Chrysomelidae</taxon>
        <taxon>Bruchinae</taxon>
        <taxon>Bruchini</taxon>
        <taxon>Acanthoscelides</taxon>
    </lineage>
</organism>
<proteinExistence type="predicted"/>
<name>A0A9P0LY69_ACAOB</name>
<dbReference type="EMBL" id="CAKOFQ010007442">
    <property type="protein sequence ID" value="CAH2001309.1"/>
    <property type="molecule type" value="Genomic_DNA"/>
</dbReference>
<sequence length="132" mass="14396">MWMFNVLLNKETMDVGNAGLPATLLLLLFRTRVTVSACSDGEFMRVVSGNTDEDFLSAFVTDRPIDETANSNIQNIPVTTQNVVADTQAPSSSHPFIENATVGFENSIYTNPASPEIVLPYPKATARTNKIT</sequence>
<evidence type="ECO:0000313" key="2">
    <source>
        <dbReference type="Proteomes" id="UP001152888"/>
    </source>
</evidence>
<accession>A0A9P0LY69</accession>
<keyword evidence="2" id="KW-1185">Reference proteome</keyword>